<evidence type="ECO:0000313" key="5">
    <source>
        <dbReference type="Proteomes" id="UP000516437"/>
    </source>
</evidence>
<reference evidence="4" key="3">
    <citation type="submission" date="2019-09" db="EMBL/GenBank/DDBJ databases">
        <authorList>
            <person name="Gao Z."/>
        </authorList>
    </citation>
    <scope>NUCLEOTIDE SEQUENCE</scope>
    <source>
        <tissue evidence="4">Leaves</tissue>
    </source>
</reference>
<comment type="caution">
    <text evidence="4">The sequence shown here is derived from an EMBL/GenBank/DDBJ whole genome shotgun (WGS) entry which is preliminary data.</text>
</comment>
<keyword evidence="5" id="KW-1185">Reference proteome</keyword>
<reference evidence="4 5" key="2">
    <citation type="journal article" date="2019" name="Plant Biotechnol. J.">
        <title>The red bayberry genome and genetic basis of sex determination.</title>
        <authorList>
            <person name="Jia H.M."/>
            <person name="Jia H.J."/>
            <person name="Cai Q.L."/>
            <person name="Wang Y."/>
            <person name="Zhao H.B."/>
            <person name="Yang W.F."/>
            <person name="Wang G.Y."/>
            <person name="Li Y.H."/>
            <person name="Zhan D.L."/>
            <person name="Shen Y.T."/>
            <person name="Niu Q.F."/>
            <person name="Chang L."/>
            <person name="Qiu J."/>
            <person name="Zhao L."/>
            <person name="Xie H.B."/>
            <person name="Fu W.Y."/>
            <person name="Jin J."/>
            <person name="Li X.W."/>
            <person name="Jiao Y."/>
            <person name="Zhou C.C."/>
            <person name="Tu T."/>
            <person name="Chai C.Y."/>
            <person name="Gao J.L."/>
            <person name="Fan L.J."/>
            <person name="van de Weg E."/>
            <person name="Wang J.Y."/>
            <person name="Gao Z.S."/>
        </authorList>
    </citation>
    <scope>NUCLEOTIDE SEQUENCE [LARGE SCALE GENOMIC DNA]</scope>
    <source>
        <tissue evidence="4">Leaves</tissue>
    </source>
</reference>
<feature type="region of interest" description="Disordered" evidence="1">
    <location>
        <begin position="95"/>
        <end position="169"/>
    </location>
</feature>
<keyword evidence="2" id="KW-0472">Membrane</keyword>
<dbReference type="OrthoDB" id="1303733at2759"/>
<accession>A0A6A1WBJ1</accession>
<evidence type="ECO:0000313" key="4">
    <source>
        <dbReference type="EMBL" id="KAB1221696.1"/>
    </source>
</evidence>
<feature type="compositionally biased region" description="Acidic residues" evidence="1">
    <location>
        <begin position="145"/>
        <end position="169"/>
    </location>
</feature>
<dbReference type="Proteomes" id="UP000516437">
    <property type="component" value="Chromosome 2"/>
</dbReference>
<feature type="compositionally biased region" description="Low complexity" evidence="1">
    <location>
        <begin position="101"/>
        <end position="113"/>
    </location>
</feature>
<protein>
    <submittedName>
        <fullName evidence="4">Uncharacterized protein</fullName>
    </submittedName>
</protein>
<name>A0A6A1WBJ1_9ROSI</name>
<feature type="transmembrane region" description="Helical" evidence="2">
    <location>
        <begin position="27"/>
        <end position="51"/>
    </location>
</feature>
<evidence type="ECO:0000256" key="2">
    <source>
        <dbReference type="SAM" id="Phobius"/>
    </source>
</evidence>
<gene>
    <name evidence="3" type="ORF">CJ030_MR2G006263</name>
    <name evidence="4" type="ORF">CJ030_MR2G006269</name>
</gene>
<proteinExistence type="predicted"/>
<evidence type="ECO:0000256" key="1">
    <source>
        <dbReference type="SAM" id="MobiDB-lite"/>
    </source>
</evidence>
<dbReference type="EMBL" id="RXIC02000020">
    <property type="protein sequence ID" value="KAB1221696.1"/>
    <property type="molecule type" value="Genomic_DNA"/>
</dbReference>
<dbReference type="EMBL" id="RXIC02000020">
    <property type="protein sequence ID" value="KAB1221690.1"/>
    <property type="molecule type" value="Genomic_DNA"/>
</dbReference>
<dbReference type="AlphaFoldDB" id="A0A6A1WBJ1"/>
<keyword evidence="2" id="KW-0812">Transmembrane</keyword>
<sequence>MEKNEAQRIQTVENFNMYRLLKRILQIVLSVSLLSSFVCYSSGFCFFPHSFNVYFSTFLFSLFTRTLERKYVFLICNWLLVILAKSSASRSATSDAELGGEVSASDESAAETSSVEDEEHVGSIGSQENTVALEGKEKGESEAFVAEDEEESGVVRPDEEEEVAPAENDELNRRFEEFIRKMKEEIRIEAQQSLIAV</sequence>
<dbReference type="PANTHER" id="PTHR34947">
    <property type="entry name" value="TRANSMEMBRANE PROTEIN"/>
    <property type="match status" value="1"/>
</dbReference>
<dbReference type="PANTHER" id="PTHR34947:SF4">
    <property type="entry name" value="TRANSMEMBRANE PROTEIN"/>
    <property type="match status" value="1"/>
</dbReference>
<evidence type="ECO:0000313" key="3">
    <source>
        <dbReference type="EMBL" id="KAB1221690.1"/>
    </source>
</evidence>
<reference evidence="4" key="1">
    <citation type="submission" date="2018-07" db="EMBL/GenBank/DDBJ databases">
        <authorList>
            <person name="Gao Z.-S."/>
            <person name="Jia H.-M."/>
            <person name="Jia H.-J."/>
            <person name="Cai Q.-L."/>
            <person name="Wang Y."/>
            <person name="Zhao H.-B."/>
        </authorList>
    </citation>
    <scope>NUCLEOTIDE SEQUENCE</scope>
    <source>
        <tissue evidence="4">Leaves</tissue>
    </source>
</reference>
<organism evidence="4 5">
    <name type="scientific">Morella rubra</name>
    <name type="common">Chinese bayberry</name>
    <dbReference type="NCBI Taxonomy" id="262757"/>
    <lineage>
        <taxon>Eukaryota</taxon>
        <taxon>Viridiplantae</taxon>
        <taxon>Streptophyta</taxon>
        <taxon>Embryophyta</taxon>
        <taxon>Tracheophyta</taxon>
        <taxon>Spermatophyta</taxon>
        <taxon>Magnoliopsida</taxon>
        <taxon>eudicotyledons</taxon>
        <taxon>Gunneridae</taxon>
        <taxon>Pentapetalae</taxon>
        <taxon>rosids</taxon>
        <taxon>fabids</taxon>
        <taxon>Fagales</taxon>
        <taxon>Myricaceae</taxon>
        <taxon>Morella</taxon>
    </lineage>
</organism>
<keyword evidence="2" id="KW-1133">Transmembrane helix</keyword>